<dbReference type="CDD" id="cd00067">
    <property type="entry name" value="GAL4"/>
    <property type="match status" value="1"/>
</dbReference>
<dbReference type="Proteomes" id="UP000308768">
    <property type="component" value="Unassembled WGS sequence"/>
</dbReference>
<keyword evidence="5" id="KW-1185">Reference proteome</keyword>
<dbReference type="OrthoDB" id="2162761at2759"/>
<evidence type="ECO:0000313" key="5">
    <source>
        <dbReference type="Proteomes" id="UP000308768"/>
    </source>
</evidence>
<reference evidence="4 5" key="1">
    <citation type="submission" date="2017-03" db="EMBL/GenBank/DDBJ databases">
        <title>Genomes of endolithic fungi from Antarctica.</title>
        <authorList>
            <person name="Coleine C."/>
            <person name="Masonjones S."/>
            <person name="Stajich J.E."/>
        </authorList>
    </citation>
    <scope>NUCLEOTIDE SEQUENCE [LARGE SCALE GENOMIC DNA]</scope>
    <source>
        <strain evidence="4 5">CCFEE 5187</strain>
    </source>
</reference>
<proteinExistence type="predicted"/>
<feature type="compositionally biased region" description="Low complexity" evidence="2">
    <location>
        <begin position="666"/>
        <end position="681"/>
    </location>
</feature>
<dbReference type="STRING" id="331657.A0A4U0XM41"/>
<name>A0A4U0XM41_9PEZI</name>
<evidence type="ECO:0000313" key="4">
    <source>
        <dbReference type="EMBL" id="TKA75885.1"/>
    </source>
</evidence>
<dbReference type="AlphaFoldDB" id="A0A4U0XM41"/>
<sequence length="693" mass="78061">MSAYRPIAPSRNNDNASGAAGSASGSVSGSETGRNAGDSPPRGKKRRAPSHVSQNACTNCKKARAKCDGNEPASCSRCVGRELADQCHYEVHVKTVKEEMVRRIKNLEQRNTDLQGSMKEKDLWIESIFQSLMRNEHGPEAVERLRQGYSYQQLADWLGQPPIREIDRLSPTSESKLSDVVKKYERAMNVDNAPNEGRPSQWTDVTKDEAVTHHLMALFFAWIHPVHMLFSERHFIGSFRKGENTYCTSAMVNVICAMGCVLLVDHGGDATDSKILAARFMEEVNTQIATEDRKNLNFAVTYAILFLVELSSGQARKASSHLRLAVESLRSVDTSNYSAEALGLSFWGIHTLNTAWAAFTYQKPSAPISSRAVVFDNVEMDRQEDAWQPYRFRADGNDPAVALRPSHAIRTAKELAQLYQIIHETITVYCGSKGRVTARSILGLYQRYLQWRQALPSELRWDEVDPHSLPHVFYIHVTYHVALCHLFQPLLVYQNFSHTTHVHLQKLVLRNAREGVGLLQKYNRLFSNRYQPPLQAFCLVHLCETLLRSRPANAECYETITFCLEMLREALPGFLFLGPMQAMFCQTVVDNGFLLPKNVHELMGGRTHYGPEDLLDACERTTFTQPIDMLLDRLDPGIENHFEDEWKQFIEQHGASTSDNDTATQRSRSSSGGTNSGSPRSARSMHINALVNP</sequence>
<feature type="compositionally biased region" description="Polar residues" evidence="2">
    <location>
        <begin position="654"/>
        <end position="665"/>
    </location>
</feature>
<dbReference type="PANTHER" id="PTHR47256">
    <property type="entry name" value="ZN(II)2CYS6 TRANSCRIPTION FACTOR (EUROFUNG)-RELATED"/>
    <property type="match status" value="1"/>
</dbReference>
<protein>
    <recommendedName>
        <fullName evidence="3">Zn(2)-C6 fungal-type domain-containing protein</fullName>
    </recommendedName>
</protein>
<evidence type="ECO:0000259" key="3">
    <source>
        <dbReference type="PROSITE" id="PS50048"/>
    </source>
</evidence>
<feature type="domain" description="Zn(2)-C6 fungal-type" evidence="3">
    <location>
        <begin position="56"/>
        <end position="89"/>
    </location>
</feature>
<dbReference type="SMART" id="SM00066">
    <property type="entry name" value="GAL4"/>
    <property type="match status" value="1"/>
</dbReference>
<feature type="region of interest" description="Disordered" evidence="2">
    <location>
        <begin position="654"/>
        <end position="693"/>
    </location>
</feature>
<dbReference type="Pfam" id="PF00172">
    <property type="entry name" value="Zn_clus"/>
    <property type="match status" value="1"/>
</dbReference>
<dbReference type="GO" id="GO:0008270">
    <property type="term" value="F:zinc ion binding"/>
    <property type="evidence" value="ECO:0007669"/>
    <property type="project" value="InterPro"/>
</dbReference>
<accession>A0A4U0XM41</accession>
<feature type="region of interest" description="Disordered" evidence="2">
    <location>
        <begin position="1"/>
        <end position="55"/>
    </location>
</feature>
<evidence type="ECO:0000256" key="2">
    <source>
        <dbReference type="SAM" id="MobiDB-lite"/>
    </source>
</evidence>
<dbReference type="CDD" id="cd12148">
    <property type="entry name" value="fungal_TF_MHR"/>
    <property type="match status" value="1"/>
</dbReference>
<comment type="caution">
    <text evidence="4">The sequence shown here is derived from an EMBL/GenBank/DDBJ whole genome shotgun (WGS) entry which is preliminary data.</text>
</comment>
<dbReference type="SUPFAM" id="SSF57701">
    <property type="entry name" value="Zn2/Cys6 DNA-binding domain"/>
    <property type="match status" value="1"/>
</dbReference>
<gene>
    <name evidence="4" type="ORF">B0A49_03233</name>
</gene>
<dbReference type="InterPro" id="IPR001138">
    <property type="entry name" value="Zn2Cys6_DnaBD"/>
</dbReference>
<evidence type="ECO:0000256" key="1">
    <source>
        <dbReference type="ARBA" id="ARBA00023242"/>
    </source>
</evidence>
<feature type="compositionally biased region" description="Low complexity" evidence="2">
    <location>
        <begin position="16"/>
        <end position="30"/>
    </location>
</feature>
<dbReference type="EMBL" id="NAJN01000267">
    <property type="protein sequence ID" value="TKA75885.1"/>
    <property type="molecule type" value="Genomic_DNA"/>
</dbReference>
<dbReference type="InterPro" id="IPR053187">
    <property type="entry name" value="Notoamide_regulator"/>
</dbReference>
<dbReference type="PROSITE" id="PS00463">
    <property type="entry name" value="ZN2_CY6_FUNGAL_1"/>
    <property type="match status" value="1"/>
</dbReference>
<dbReference type="PROSITE" id="PS50048">
    <property type="entry name" value="ZN2_CY6_FUNGAL_2"/>
    <property type="match status" value="1"/>
</dbReference>
<dbReference type="GO" id="GO:0000981">
    <property type="term" value="F:DNA-binding transcription factor activity, RNA polymerase II-specific"/>
    <property type="evidence" value="ECO:0007669"/>
    <property type="project" value="InterPro"/>
</dbReference>
<keyword evidence="1" id="KW-0539">Nucleus</keyword>
<dbReference type="Gene3D" id="4.10.240.10">
    <property type="entry name" value="Zn(2)-C6 fungal-type DNA-binding domain"/>
    <property type="match status" value="1"/>
</dbReference>
<organism evidence="4 5">
    <name type="scientific">Cryomyces minteri</name>
    <dbReference type="NCBI Taxonomy" id="331657"/>
    <lineage>
        <taxon>Eukaryota</taxon>
        <taxon>Fungi</taxon>
        <taxon>Dikarya</taxon>
        <taxon>Ascomycota</taxon>
        <taxon>Pezizomycotina</taxon>
        <taxon>Dothideomycetes</taxon>
        <taxon>Dothideomycetes incertae sedis</taxon>
        <taxon>Cryomyces</taxon>
    </lineage>
</organism>
<dbReference type="InterPro" id="IPR036864">
    <property type="entry name" value="Zn2-C6_fun-type_DNA-bd_sf"/>
</dbReference>
<dbReference type="PANTHER" id="PTHR47256:SF1">
    <property type="entry name" value="ZN(II)2CYS6 TRANSCRIPTION FACTOR (EUROFUNG)"/>
    <property type="match status" value="1"/>
</dbReference>